<proteinExistence type="predicted"/>
<evidence type="ECO:0000313" key="2">
    <source>
        <dbReference type="EMBL" id="KAG0502089.1"/>
    </source>
</evidence>
<gene>
    <name evidence="2" type="ORF">HPP92_002161</name>
</gene>
<dbReference type="AlphaFoldDB" id="A0A835VIP4"/>
<keyword evidence="1" id="KW-0812">Transmembrane</keyword>
<comment type="caution">
    <text evidence="2">The sequence shown here is derived from an EMBL/GenBank/DDBJ whole genome shotgun (WGS) entry which is preliminary data.</text>
</comment>
<feature type="transmembrane region" description="Helical" evidence="1">
    <location>
        <begin position="51"/>
        <end position="72"/>
    </location>
</feature>
<reference evidence="2 3" key="1">
    <citation type="journal article" date="2020" name="Nat. Food">
        <title>A phased Vanilla planifolia genome enables genetic improvement of flavour and production.</title>
        <authorList>
            <person name="Hasing T."/>
            <person name="Tang H."/>
            <person name="Brym M."/>
            <person name="Khazi F."/>
            <person name="Huang T."/>
            <person name="Chambers A.H."/>
        </authorList>
    </citation>
    <scope>NUCLEOTIDE SEQUENCE [LARGE SCALE GENOMIC DNA]</scope>
    <source>
        <tissue evidence="2">Leaf</tissue>
    </source>
</reference>
<accession>A0A835VIP4</accession>
<sequence length="102" mass="11559">MAISARYGGETPLRRRVRRCSVLSFLRCHFESSVPLPNGSRLFSMVLFRRYASIIVTFFAGFGYLVACHVYYMSGDAWKEGGIDATGALMVLILKYPMCYKL</sequence>
<evidence type="ECO:0000256" key="1">
    <source>
        <dbReference type="SAM" id="Phobius"/>
    </source>
</evidence>
<protein>
    <submittedName>
        <fullName evidence="2">Uncharacterized protein</fullName>
    </submittedName>
</protein>
<organism evidence="2 3">
    <name type="scientific">Vanilla planifolia</name>
    <name type="common">Vanilla</name>
    <dbReference type="NCBI Taxonomy" id="51239"/>
    <lineage>
        <taxon>Eukaryota</taxon>
        <taxon>Viridiplantae</taxon>
        <taxon>Streptophyta</taxon>
        <taxon>Embryophyta</taxon>
        <taxon>Tracheophyta</taxon>
        <taxon>Spermatophyta</taxon>
        <taxon>Magnoliopsida</taxon>
        <taxon>Liliopsida</taxon>
        <taxon>Asparagales</taxon>
        <taxon>Orchidaceae</taxon>
        <taxon>Vanilloideae</taxon>
        <taxon>Vanilleae</taxon>
        <taxon>Vanilla</taxon>
    </lineage>
</organism>
<keyword evidence="1" id="KW-0472">Membrane</keyword>
<name>A0A835VIP4_VANPL</name>
<dbReference type="OrthoDB" id="286734at2759"/>
<keyword evidence="1" id="KW-1133">Transmembrane helix</keyword>
<dbReference type="Proteomes" id="UP000639772">
    <property type="component" value="Chromosome 1"/>
</dbReference>
<evidence type="ECO:0000313" key="3">
    <source>
        <dbReference type="Proteomes" id="UP000639772"/>
    </source>
</evidence>
<dbReference type="EMBL" id="JADCNM010000001">
    <property type="protein sequence ID" value="KAG0502089.1"/>
    <property type="molecule type" value="Genomic_DNA"/>
</dbReference>